<reference evidence="2 3" key="1">
    <citation type="submission" date="2021-01" db="EMBL/GenBank/DDBJ databases">
        <title>Whole genome shotgun sequence of Catellatospora bangladeshensis NBRC 107357.</title>
        <authorList>
            <person name="Komaki H."/>
            <person name="Tamura T."/>
        </authorList>
    </citation>
    <scope>NUCLEOTIDE SEQUENCE [LARGE SCALE GENOMIC DNA]</scope>
    <source>
        <strain evidence="2 3">NBRC 107357</strain>
    </source>
</reference>
<name>A0A8J3JTA0_9ACTN</name>
<evidence type="ECO:0000313" key="3">
    <source>
        <dbReference type="Proteomes" id="UP000601223"/>
    </source>
</evidence>
<dbReference type="Proteomes" id="UP000601223">
    <property type="component" value="Unassembled WGS sequence"/>
</dbReference>
<gene>
    <name evidence="2" type="ORF">Cba03nite_78460</name>
</gene>
<feature type="transmembrane region" description="Helical" evidence="1">
    <location>
        <begin position="266"/>
        <end position="289"/>
    </location>
</feature>
<sequence length="382" mass="39752">MTAPASAYPVSVAALVDDFRAWADELGATPSHRATMKRFSIGGDKARALLATLPAPAPDEHTTAVPAMAKPAPAPPAQPAAEVAPDAPDVLIMPAALSQTAVDVEAPTKIAPAAPEPIPVVAPGEVSPVLAAAARLDDERARLNIARHDELARRAAEAEHRIALGDVREQARAAKLARRERARDTADAAALAALYRRAARSGTRARLRAQIQGSAEMRALRVARVRQVTLLAGVPVLAAFAAWSTTGVQAGVARLLGLGADTAGWWAAWAMEPALIAIVGLIIIGRAVLRSAGGDTDWRATAIEWTTLGTSLLLNIVGGWTVGVDWFEQVGPMLAHSVGPIGAAGTAFLIGLFDGYVSAARPWRGAPSLAEMNLDLSAVTSR</sequence>
<keyword evidence="1" id="KW-1133">Transmembrane helix</keyword>
<keyword evidence="3" id="KW-1185">Reference proteome</keyword>
<keyword evidence="1" id="KW-0812">Transmembrane</keyword>
<dbReference type="RefSeq" id="WP_203757551.1">
    <property type="nucleotide sequence ID" value="NZ_BONF01000075.1"/>
</dbReference>
<dbReference type="EMBL" id="BONF01000075">
    <property type="protein sequence ID" value="GIF86497.1"/>
    <property type="molecule type" value="Genomic_DNA"/>
</dbReference>
<protein>
    <submittedName>
        <fullName evidence="2">Uncharacterized protein</fullName>
    </submittedName>
</protein>
<dbReference type="AlphaFoldDB" id="A0A8J3JTA0"/>
<evidence type="ECO:0000256" key="1">
    <source>
        <dbReference type="SAM" id="Phobius"/>
    </source>
</evidence>
<keyword evidence="1" id="KW-0472">Membrane</keyword>
<evidence type="ECO:0000313" key="2">
    <source>
        <dbReference type="EMBL" id="GIF86497.1"/>
    </source>
</evidence>
<comment type="caution">
    <text evidence="2">The sequence shown here is derived from an EMBL/GenBank/DDBJ whole genome shotgun (WGS) entry which is preliminary data.</text>
</comment>
<proteinExistence type="predicted"/>
<feature type="transmembrane region" description="Helical" evidence="1">
    <location>
        <begin position="334"/>
        <end position="357"/>
    </location>
</feature>
<accession>A0A8J3JTA0</accession>
<organism evidence="2 3">
    <name type="scientific">Catellatospora bangladeshensis</name>
    <dbReference type="NCBI Taxonomy" id="310355"/>
    <lineage>
        <taxon>Bacteria</taxon>
        <taxon>Bacillati</taxon>
        <taxon>Actinomycetota</taxon>
        <taxon>Actinomycetes</taxon>
        <taxon>Micromonosporales</taxon>
        <taxon>Micromonosporaceae</taxon>
        <taxon>Catellatospora</taxon>
    </lineage>
</organism>
<feature type="transmembrane region" description="Helical" evidence="1">
    <location>
        <begin position="301"/>
        <end position="322"/>
    </location>
</feature>
<feature type="transmembrane region" description="Helical" evidence="1">
    <location>
        <begin position="228"/>
        <end position="246"/>
    </location>
</feature>